<evidence type="ECO:0000256" key="11">
    <source>
        <dbReference type="ARBA" id="ARBA00022909"/>
    </source>
</evidence>
<dbReference type="RefSeq" id="WP_211602598.1">
    <property type="nucleotide sequence ID" value="NZ_JAGSNF010000010.1"/>
</dbReference>
<keyword evidence="7" id="KW-0808">Transferase</keyword>
<dbReference type="InterPro" id="IPR035907">
    <property type="entry name" value="Hppk_sf"/>
</dbReference>
<dbReference type="CDD" id="cd00534">
    <property type="entry name" value="DHNA_DHNTPE"/>
    <property type="match status" value="1"/>
</dbReference>
<dbReference type="GO" id="GO:0005524">
    <property type="term" value="F:ATP binding"/>
    <property type="evidence" value="ECO:0007669"/>
    <property type="project" value="UniProtKB-KW"/>
</dbReference>
<evidence type="ECO:0000256" key="8">
    <source>
        <dbReference type="ARBA" id="ARBA00022741"/>
    </source>
</evidence>
<gene>
    <name evidence="15" type="primary">folB</name>
    <name evidence="15" type="ORF">KC207_08560</name>
</gene>
<dbReference type="GO" id="GO:0003848">
    <property type="term" value="F:2-amino-4-hydroxy-6-hydroxymethyldihydropteridine diphosphokinase activity"/>
    <property type="evidence" value="ECO:0007669"/>
    <property type="project" value="UniProtKB-EC"/>
</dbReference>
<evidence type="ECO:0000256" key="13">
    <source>
        <dbReference type="RuleBase" id="RU362079"/>
    </source>
</evidence>
<dbReference type="GO" id="GO:0016301">
    <property type="term" value="F:kinase activity"/>
    <property type="evidence" value="ECO:0007669"/>
    <property type="project" value="UniProtKB-KW"/>
</dbReference>
<dbReference type="CDD" id="cd00483">
    <property type="entry name" value="HPPK"/>
    <property type="match status" value="1"/>
</dbReference>
<dbReference type="PANTHER" id="PTHR43071:SF1">
    <property type="entry name" value="2-AMINO-4-HYDROXY-6-HYDROXYMETHYLDIHYDROPTERIDINE PYROPHOSPHOKINASE"/>
    <property type="match status" value="1"/>
</dbReference>
<name>A0A941D747_9MICO</name>
<proteinExistence type="inferred from homology"/>
<dbReference type="NCBIfam" id="TIGR01498">
    <property type="entry name" value="folK"/>
    <property type="match status" value="1"/>
</dbReference>
<dbReference type="EC" id="2.7.6.3" evidence="13"/>
<reference evidence="15" key="1">
    <citation type="submission" date="2021-04" db="EMBL/GenBank/DDBJ databases">
        <title>Phycicoccus avicenniae sp. nov., a novel endophytic actinomycetes isolated from branch of Avicennia mariana.</title>
        <authorList>
            <person name="Tuo L."/>
        </authorList>
    </citation>
    <scope>NUCLEOTIDE SEQUENCE</scope>
    <source>
        <strain evidence="15">BSK3Z-2</strain>
    </source>
</reference>
<dbReference type="AlphaFoldDB" id="A0A941D747"/>
<protein>
    <recommendedName>
        <fullName evidence="13">Bifunctional folate synthesis protein</fullName>
    </recommendedName>
    <domain>
        <recommendedName>
            <fullName evidence="13">Dihydroneopterin aldolase</fullName>
            <shortName evidence="13">DHNA</shortName>
            <ecNumber evidence="13">4.1.2.25</ecNumber>
        </recommendedName>
        <alternativeName>
            <fullName evidence="13">7,8-dihydroneopterin aldolase</fullName>
        </alternativeName>
    </domain>
    <domain>
        <recommendedName>
            <fullName evidence="13">2-amino-4-hydroxy-6-hydroxymethyldihydropteridine pyrophosphokinase</fullName>
            <ecNumber evidence="13">2.7.6.3</ecNumber>
        </recommendedName>
        <alternativeName>
            <fullName evidence="13">6-hydroxymethyl-7,8-dihydropterin pyrophosphokinase</fullName>
            <shortName evidence="13">PPPK</shortName>
        </alternativeName>
        <alternativeName>
            <fullName evidence="13">7,8-dihydro-6-hydroxymethylpterin pyrophosphokinase</fullName>
            <shortName evidence="13">HPPK</shortName>
        </alternativeName>
    </domain>
</protein>
<evidence type="ECO:0000256" key="5">
    <source>
        <dbReference type="ARBA" id="ARBA00005708"/>
    </source>
</evidence>
<evidence type="ECO:0000256" key="1">
    <source>
        <dbReference type="ARBA" id="ARBA00000198"/>
    </source>
</evidence>
<evidence type="ECO:0000256" key="9">
    <source>
        <dbReference type="ARBA" id="ARBA00022777"/>
    </source>
</evidence>
<evidence type="ECO:0000256" key="12">
    <source>
        <dbReference type="ARBA" id="ARBA00023239"/>
    </source>
</evidence>
<comment type="function">
    <text evidence="13">Catalyzes the conversion of 7,8-dihydroneopterin to 6-hydroxymethyl-7,8-dihydropterin.</text>
</comment>
<dbReference type="PANTHER" id="PTHR43071">
    <property type="entry name" value="2-AMINO-4-HYDROXY-6-HYDROXYMETHYLDIHYDROPTERIDINE PYROPHOSPHOKINASE"/>
    <property type="match status" value="1"/>
</dbReference>
<evidence type="ECO:0000256" key="10">
    <source>
        <dbReference type="ARBA" id="ARBA00022840"/>
    </source>
</evidence>
<accession>A0A941D747</accession>
<dbReference type="EMBL" id="JAGSNF010000010">
    <property type="protein sequence ID" value="MBR7743339.1"/>
    <property type="molecule type" value="Genomic_DNA"/>
</dbReference>
<comment type="similarity">
    <text evidence="5 13">Belongs to the DHNA family.</text>
</comment>
<dbReference type="NCBIfam" id="TIGR00525">
    <property type="entry name" value="folB"/>
    <property type="match status" value="1"/>
</dbReference>
<dbReference type="GO" id="GO:0046656">
    <property type="term" value="P:folic acid biosynthetic process"/>
    <property type="evidence" value="ECO:0007669"/>
    <property type="project" value="UniProtKB-UniRule"/>
</dbReference>
<dbReference type="GO" id="GO:0046654">
    <property type="term" value="P:tetrahydrofolate biosynthetic process"/>
    <property type="evidence" value="ECO:0007669"/>
    <property type="project" value="UniProtKB-UniRule"/>
</dbReference>
<evidence type="ECO:0000256" key="7">
    <source>
        <dbReference type="ARBA" id="ARBA00022679"/>
    </source>
</evidence>
<dbReference type="Pfam" id="PF02152">
    <property type="entry name" value="FolB"/>
    <property type="match status" value="1"/>
</dbReference>
<keyword evidence="12 13" id="KW-0456">Lyase</keyword>
<dbReference type="EC" id="4.1.2.25" evidence="13"/>
<evidence type="ECO:0000256" key="4">
    <source>
        <dbReference type="ARBA" id="ARBA00005051"/>
    </source>
</evidence>
<dbReference type="InterPro" id="IPR006157">
    <property type="entry name" value="FolB_dom"/>
</dbReference>
<dbReference type="Proteomes" id="UP000677016">
    <property type="component" value="Unassembled WGS sequence"/>
</dbReference>
<comment type="catalytic activity">
    <reaction evidence="1">
        <text>6-hydroxymethyl-7,8-dihydropterin + ATP = (7,8-dihydropterin-6-yl)methyl diphosphate + AMP + H(+)</text>
        <dbReference type="Rhea" id="RHEA:11412"/>
        <dbReference type="ChEBI" id="CHEBI:15378"/>
        <dbReference type="ChEBI" id="CHEBI:30616"/>
        <dbReference type="ChEBI" id="CHEBI:44841"/>
        <dbReference type="ChEBI" id="CHEBI:72950"/>
        <dbReference type="ChEBI" id="CHEBI:456215"/>
        <dbReference type="EC" id="2.7.6.3"/>
    </reaction>
</comment>
<dbReference type="InterPro" id="IPR000550">
    <property type="entry name" value="Hppk"/>
</dbReference>
<feature type="domain" description="7,8-dihydro-6-hydroxymethylpterin-pyrophosphokinase" evidence="14">
    <location>
        <begin position="214"/>
        <end position="225"/>
    </location>
</feature>
<dbReference type="SMART" id="SM00905">
    <property type="entry name" value="FolB"/>
    <property type="match status" value="1"/>
</dbReference>
<dbReference type="InterPro" id="IPR006156">
    <property type="entry name" value="Dihydroneopterin_aldolase"/>
</dbReference>
<evidence type="ECO:0000256" key="2">
    <source>
        <dbReference type="ARBA" id="ARBA00001353"/>
    </source>
</evidence>
<comment type="similarity">
    <text evidence="6">In the N-terminal section; belongs to the DHNA family.</text>
</comment>
<comment type="catalytic activity">
    <reaction evidence="2 13">
        <text>7,8-dihydroneopterin = 6-hydroxymethyl-7,8-dihydropterin + glycolaldehyde</text>
        <dbReference type="Rhea" id="RHEA:10540"/>
        <dbReference type="ChEBI" id="CHEBI:17001"/>
        <dbReference type="ChEBI" id="CHEBI:17071"/>
        <dbReference type="ChEBI" id="CHEBI:44841"/>
        <dbReference type="EC" id="4.1.2.25"/>
    </reaction>
</comment>
<keyword evidence="11 13" id="KW-0289">Folate biosynthesis</keyword>
<organism evidence="15 16">
    <name type="scientific">Phycicoccus avicenniae</name>
    <dbReference type="NCBI Taxonomy" id="2828860"/>
    <lineage>
        <taxon>Bacteria</taxon>
        <taxon>Bacillati</taxon>
        <taxon>Actinomycetota</taxon>
        <taxon>Actinomycetes</taxon>
        <taxon>Micrococcales</taxon>
        <taxon>Intrasporangiaceae</taxon>
        <taxon>Phycicoccus</taxon>
    </lineage>
</organism>
<dbReference type="SUPFAM" id="SSF55620">
    <property type="entry name" value="Tetrahydrobiopterin biosynthesis enzymes-like"/>
    <property type="match status" value="1"/>
</dbReference>
<dbReference type="Gene3D" id="3.30.70.560">
    <property type="entry name" value="7,8-Dihydro-6-hydroxymethylpterin-pyrophosphokinase HPPK"/>
    <property type="match status" value="1"/>
</dbReference>
<dbReference type="Gene3D" id="3.30.1130.10">
    <property type="match status" value="1"/>
</dbReference>
<keyword evidence="10" id="KW-0067">ATP-binding</keyword>
<comment type="pathway">
    <text evidence="3 13">Cofactor biosynthesis; tetrahydrofolate biosynthesis; 2-amino-4-hydroxy-6-hydroxymethyl-7,8-dihydropteridine diphosphate from 7,8-dihydroneopterin triphosphate: step 3/4.</text>
</comment>
<keyword evidence="16" id="KW-1185">Reference proteome</keyword>
<evidence type="ECO:0000313" key="15">
    <source>
        <dbReference type="EMBL" id="MBR7743339.1"/>
    </source>
</evidence>
<dbReference type="GO" id="GO:0004150">
    <property type="term" value="F:dihydroneopterin aldolase activity"/>
    <property type="evidence" value="ECO:0007669"/>
    <property type="project" value="UniProtKB-UniRule"/>
</dbReference>
<evidence type="ECO:0000256" key="6">
    <source>
        <dbReference type="ARBA" id="ARBA00009640"/>
    </source>
</evidence>
<dbReference type="NCBIfam" id="TIGR00526">
    <property type="entry name" value="folB_dom"/>
    <property type="match status" value="1"/>
</dbReference>
<dbReference type="SUPFAM" id="SSF55083">
    <property type="entry name" value="6-hydroxymethyl-7,8-dihydropterin pyrophosphokinase, HPPK"/>
    <property type="match status" value="1"/>
</dbReference>
<keyword evidence="8" id="KW-0547">Nucleotide-binding</keyword>
<evidence type="ECO:0000259" key="14">
    <source>
        <dbReference type="PROSITE" id="PS00794"/>
    </source>
</evidence>
<evidence type="ECO:0000256" key="3">
    <source>
        <dbReference type="ARBA" id="ARBA00005013"/>
    </source>
</evidence>
<comment type="caution">
    <text evidence="15">The sequence shown here is derived from an EMBL/GenBank/DDBJ whole genome shotgun (WGS) entry which is preliminary data.</text>
</comment>
<sequence length="302" mass="32770">MELDVIEVKGVRATGHHGVFDHEKRDGQEFVVDLRLELDLSRAGRTDDLVDTVDYGALAQGVVARVEGEPYDLIERLATVIAQDVLGDLRVDEVAVTVHKPQAPVPVPFGDVAVTVVRRRPAVPVVVAIGANLARGGTSPQETVEDVVEELDGFGVLQVTAASHIFETPPVGGPAGQPTYVNAVVVGTTHDSPNAVLEQLQTLELQYDRVREVRWGPRTLDLDVVQYGDPVFDTDVVSDDPVLTLPHPRAHERGFVLVPWLDADAEAVLRVAGEVVRVADLVRRVDTGGIVRRGPSRPEDER</sequence>
<dbReference type="Pfam" id="PF01288">
    <property type="entry name" value="HPPK"/>
    <property type="match status" value="1"/>
</dbReference>
<evidence type="ECO:0000313" key="16">
    <source>
        <dbReference type="Proteomes" id="UP000677016"/>
    </source>
</evidence>
<comment type="pathway">
    <text evidence="4">Cofactor biosynthesis; tetrahydrofolate biosynthesis; 2-amino-4-hydroxy-6-hydroxymethyl-7,8-dihydropteridine diphosphate from 7,8-dihydroneopterin triphosphate: step 4/4.</text>
</comment>
<dbReference type="FunFam" id="3.30.1130.10:FF:000003">
    <property type="entry name" value="7,8-dihydroneopterin aldolase"/>
    <property type="match status" value="1"/>
</dbReference>
<dbReference type="PROSITE" id="PS00794">
    <property type="entry name" value="HPPK"/>
    <property type="match status" value="1"/>
</dbReference>
<dbReference type="InterPro" id="IPR043133">
    <property type="entry name" value="GTP-CH-I_C/QueF"/>
</dbReference>
<keyword evidence="9" id="KW-0418">Kinase</keyword>